<evidence type="ECO:0000256" key="4">
    <source>
        <dbReference type="ARBA" id="ARBA00022723"/>
    </source>
</evidence>
<dbReference type="Pfam" id="PF00116">
    <property type="entry name" value="COX2"/>
    <property type="match status" value="1"/>
</dbReference>
<feature type="transmembrane region" description="Helical" evidence="8">
    <location>
        <begin position="6"/>
        <end position="27"/>
    </location>
</feature>
<keyword evidence="8" id="KW-1133">Transmembrane helix</keyword>
<evidence type="ECO:0000313" key="11">
    <source>
        <dbReference type="Proteomes" id="UP000243065"/>
    </source>
</evidence>
<dbReference type="Gene3D" id="2.60.40.420">
    <property type="entry name" value="Cupredoxins - blue copper proteins"/>
    <property type="match status" value="1"/>
</dbReference>
<comment type="similarity">
    <text evidence="2">Belongs to the cytochrome c oxidase subunit 2 family.</text>
</comment>
<keyword evidence="4" id="KW-0479">Metal-binding</keyword>
<keyword evidence="5" id="KW-0249">Electron transport</keyword>
<keyword evidence="11" id="KW-1185">Reference proteome</keyword>
<dbReference type="GO" id="GO:0042773">
    <property type="term" value="P:ATP synthesis coupled electron transport"/>
    <property type="evidence" value="ECO:0007669"/>
    <property type="project" value="TreeGrafter"/>
</dbReference>
<dbReference type="InterPro" id="IPR001505">
    <property type="entry name" value="Copper_CuA"/>
</dbReference>
<dbReference type="GO" id="GO:0005507">
    <property type="term" value="F:copper ion binding"/>
    <property type="evidence" value="ECO:0007669"/>
    <property type="project" value="InterPro"/>
</dbReference>
<evidence type="ECO:0000256" key="1">
    <source>
        <dbReference type="ARBA" id="ARBA00004370"/>
    </source>
</evidence>
<dbReference type="GO" id="GO:0004129">
    <property type="term" value="F:cytochrome-c oxidase activity"/>
    <property type="evidence" value="ECO:0007669"/>
    <property type="project" value="InterPro"/>
</dbReference>
<organism evidence="10 11">
    <name type="scientific">Kryptobacter tengchongensis</name>
    <dbReference type="NCBI Taxonomy" id="1643429"/>
    <lineage>
        <taxon>Bacteria</taxon>
        <taxon>Pseudomonadati</taxon>
        <taxon>Candidatus Kryptoniota</taxon>
        <taxon>Candidatus Kryptobacter</taxon>
    </lineage>
</organism>
<dbReference type="EMBL" id="CZVU01000004">
    <property type="protein sequence ID" value="CUS96775.1"/>
    <property type="molecule type" value="Genomic_DNA"/>
</dbReference>
<reference evidence="10 11" key="1">
    <citation type="submission" date="2015-11" db="EMBL/GenBank/DDBJ databases">
        <authorList>
            <person name="Varghese N."/>
        </authorList>
    </citation>
    <scope>NUCLEOTIDE SEQUENCE [LARGE SCALE GENOMIC DNA]</scope>
    <source>
        <strain evidence="10 11">JGI-24</strain>
    </source>
</reference>
<dbReference type="PROSITE" id="PS00078">
    <property type="entry name" value="COX2"/>
    <property type="match status" value="1"/>
</dbReference>
<dbReference type="PANTHER" id="PTHR22888:SF9">
    <property type="entry name" value="CYTOCHROME C OXIDASE SUBUNIT 2"/>
    <property type="match status" value="1"/>
</dbReference>
<dbReference type="AlphaFoldDB" id="A0A656D326"/>
<evidence type="ECO:0000259" key="9">
    <source>
        <dbReference type="PROSITE" id="PS50857"/>
    </source>
</evidence>
<evidence type="ECO:0000256" key="3">
    <source>
        <dbReference type="ARBA" id="ARBA00022448"/>
    </source>
</evidence>
<gene>
    <name evidence="10" type="ORF">JGI24_00161</name>
</gene>
<dbReference type="InterPro" id="IPR008972">
    <property type="entry name" value="Cupredoxin"/>
</dbReference>
<protein>
    <submittedName>
        <fullName evidence="10">Cytochrome c oxidase subunit 2</fullName>
    </submittedName>
</protein>
<sequence>MAVINLIAVLIFIIFSIVIFWGYAYFFNSTRRPAEGADYYKVVAKLRAPFFFLILLLLIAGLVLTLPKVPYPSSGQFPDAVVYVVGKQFSFAFDTQPIETEERWKERTEAEPVQVPSDKWIEFRVTSLDVNHGFSLYDENGKLLGQTQAMPGYVNRLFIKFDQPGFYTAYCMELCGNSHHAMKGVIEVVETRSFSSKIPN</sequence>
<keyword evidence="6" id="KW-0186">Copper</keyword>
<evidence type="ECO:0000256" key="7">
    <source>
        <dbReference type="ARBA" id="ARBA00023136"/>
    </source>
</evidence>
<dbReference type="Proteomes" id="UP000243065">
    <property type="component" value="Unassembled WGS sequence"/>
</dbReference>
<evidence type="ECO:0000256" key="6">
    <source>
        <dbReference type="ARBA" id="ARBA00023008"/>
    </source>
</evidence>
<evidence type="ECO:0000256" key="2">
    <source>
        <dbReference type="ARBA" id="ARBA00007866"/>
    </source>
</evidence>
<dbReference type="PROSITE" id="PS50857">
    <property type="entry name" value="COX2_CUA"/>
    <property type="match status" value="1"/>
</dbReference>
<comment type="subcellular location">
    <subcellularLocation>
        <location evidence="1">Membrane</location>
    </subcellularLocation>
</comment>
<feature type="transmembrane region" description="Helical" evidence="8">
    <location>
        <begin position="48"/>
        <end position="66"/>
    </location>
</feature>
<keyword evidence="3" id="KW-0813">Transport</keyword>
<keyword evidence="7 8" id="KW-0472">Membrane</keyword>
<dbReference type="OrthoDB" id="9773456at2"/>
<proteinExistence type="inferred from homology"/>
<dbReference type="RefSeq" id="WP_072149660.1">
    <property type="nucleotide sequence ID" value="NZ_CZVU01000004.1"/>
</dbReference>
<evidence type="ECO:0000256" key="8">
    <source>
        <dbReference type="SAM" id="Phobius"/>
    </source>
</evidence>
<dbReference type="GO" id="GO:0016020">
    <property type="term" value="C:membrane"/>
    <property type="evidence" value="ECO:0007669"/>
    <property type="project" value="UniProtKB-SubCell"/>
</dbReference>
<evidence type="ECO:0000313" key="10">
    <source>
        <dbReference type="EMBL" id="CUS96775.1"/>
    </source>
</evidence>
<dbReference type="PANTHER" id="PTHR22888">
    <property type="entry name" value="CYTOCHROME C OXIDASE, SUBUNIT II"/>
    <property type="match status" value="1"/>
</dbReference>
<feature type="domain" description="Cytochrome oxidase subunit II copper A binding" evidence="9">
    <location>
        <begin position="77"/>
        <end position="200"/>
    </location>
</feature>
<accession>A0A656D326</accession>
<dbReference type="SUPFAM" id="SSF49503">
    <property type="entry name" value="Cupredoxins"/>
    <property type="match status" value="1"/>
</dbReference>
<dbReference type="InterPro" id="IPR045187">
    <property type="entry name" value="CcO_II"/>
</dbReference>
<evidence type="ECO:0000256" key="5">
    <source>
        <dbReference type="ARBA" id="ARBA00022982"/>
    </source>
</evidence>
<keyword evidence="8" id="KW-0812">Transmembrane</keyword>
<name>A0A656D326_KRYT1</name>
<dbReference type="InterPro" id="IPR002429">
    <property type="entry name" value="CcO_II-like_C"/>
</dbReference>